<gene>
    <name evidence="1" type="ORF">BC670_2300</name>
</gene>
<accession>A0A543G5I5</accession>
<dbReference type="PROSITE" id="PS51257">
    <property type="entry name" value="PROKAR_LIPOPROTEIN"/>
    <property type="match status" value="1"/>
</dbReference>
<evidence type="ECO:0000313" key="1">
    <source>
        <dbReference type="EMBL" id="TQM41346.1"/>
    </source>
</evidence>
<reference evidence="1 2" key="1">
    <citation type="submission" date="2019-06" db="EMBL/GenBank/DDBJ databases">
        <title>Genomic Encyclopedia of Archaeal and Bacterial Type Strains, Phase II (KMG-II): from individual species to whole genera.</title>
        <authorList>
            <person name="Goeker M."/>
        </authorList>
    </citation>
    <scope>NUCLEOTIDE SEQUENCE [LARGE SCALE GENOMIC DNA]</scope>
    <source>
        <strain evidence="1 2">DSM 24789</strain>
    </source>
</reference>
<evidence type="ECO:0000313" key="2">
    <source>
        <dbReference type="Proteomes" id="UP000320773"/>
    </source>
</evidence>
<dbReference type="PROSITE" id="PS00018">
    <property type="entry name" value="EF_HAND_1"/>
    <property type="match status" value="1"/>
</dbReference>
<dbReference type="Proteomes" id="UP000320773">
    <property type="component" value="Unassembled WGS sequence"/>
</dbReference>
<organism evidence="1 2">
    <name type="scientific">Flavobacterium branchiophilum</name>
    <dbReference type="NCBI Taxonomy" id="55197"/>
    <lineage>
        <taxon>Bacteria</taxon>
        <taxon>Pseudomonadati</taxon>
        <taxon>Bacteroidota</taxon>
        <taxon>Flavobacteriia</taxon>
        <taxon>Flavobacteriales</taxon>
        <taxon>Flavobacteriaceae</taxon>
        <taxon>Flavobacterium</taxon>
    </lineage>
</organism>
<protein>
    <recommendedName>
        <fullName evidence="3">Lipoprotein</fullName>
    </recommendedName>
</protein>
<dbReference type="InterPro" id="IPR018247">
    <property type="entry name" value="EF_Hand_1_Ca_BS"/>
</dbReference>
<dbReference type="EMBL" id="VFPJ01000001">
    <property type="protein sequence ID" value="TQM41346.1"/>
    <property type="molecule type" value="Genomic_DNA"/>
</dbReference>
<dbReference type="AlphaFoldDB" id="A0A543G5I5"/>
<dbReference type="RefSeq" id="WP_089080924.1">
    <property type="nucleotide sequence ID" value="NZ_VFPJ01000001.1"/>
</dbReference>
<comment type="caution">
    <text evidence="1">The sequence shown here is derived from an EMBL/GenBank/DDBJ whole genome shotgun (WGS) entry which is preliminary data.</text>
</comment>
<name>A0A543G5I5_9FLAO</name>
<proteinExistence type="predicted"/>
<sequence>MKNSILLMLISISILSSCKKETKQPKVTYEPKKEVQPHAKATMKSMAIADLPIQFYGTKVLIYPIGDMNFTDRGNAEDNSFRISNNMENEITGFMQNLMFQKSEKDSLVALTNKNILLQSVTFLKNISDKTKKQILVYTLADADSNNDNQLDANDIKALYISQIDGSGFVKLSADNQELIDWNLIESQNRIYFRTIDDTNKNGKFDANDQLHYQYVNILDVNWKATTYSVF</sequence>
<evidence type="ECO:0008006" key="3">
    <source>
        <dbReference type="Google" id="ProtNLM"/>
    </source>
</evidence>